<comment type="caution">
    <text evidence="1">The sequence shown here is derived from an EMBL/GenBank/DDBJ whole genome shotgun (WGS) entry which is preliminary data.</text>
</comment>
<keyword evidence="2" id="KW-1185">Reference proteome</keyword>
<evidence type="ECO:0000313" key="1">
    <source>
        <dbReference type="EMBL" id="MFL0252502.1"/>
    </source>
</evidence>
<protein>
    <submittedName>
        <fullName evidence="1">Uncharacterized protein</fullName>
    </submittedName>
</protein>
<name>A0ABW8TKZ2_9CLOT</name>
<evidence type="ECO:0000313" key="2">
    <source>
        <dbReference type="Proteomes" id="UP001623592"/>
    </source>
</evidence>
<dbReference type="RefSeq" id="WP_406789159.1">
    <property type="nucleotide sequence ID" value="NZ_JBJIAA010000018.1"/>
</dbReference>
<proteinExistence type="predicted"/>
<accession>A0ABW8TKZ2</accession>
<sequence>MNKEFVKKMLKAEMLRYSAIKEIMPEAIKDRIDKFEKEASGVLKEVAFEAFEEKSEDNPKECKKVNIN</sequence>
<gene>
    <name evidence="1" type="ORF">ACJDT4_18990</name>
</gene>
<organism evidence="1 2">
    <name type="scientific">Clostridium neuense</name>
    <dbReference type="NCBI Taxonomy" id="1728934"/>
    <lineage>
        <taxon>Bacteria</taxon>
        <taxon>Bacillati</taxon>
        <taxon>Bacillota</taxon>
        <taxon>Clostridia</taxon>
        <taxon>Eubacteriales</taxon>
        <taxon>Clostridiaceae</taxon>
        <taxon>Clostridium</taxon>
    </lineage>
</organism>
<dbReference type="EMBL" id="JBJIAA010000018">
    <property type="protein sequence ID" value="MFL0252502.1"/>
    <property type="molecule type" value="Genomic_DNA"/>
</dbReference>
<reference evidence="1 2" key="1">
    <citation type="submission" date="2024-11" db="EMBL/GenBank/DDBJ databases">
        <authorList>
            <person name="Heng Y.C."/>
            <person name="Lim A.C.H."/>
            <person name="Lee J.K.Y."/>
            <person name="Kittelmann S."/>
        </authorList>
    </citation>
    <scope>NUCLEOTIDE SEQUENCE [LARGE SCALE GENOMIC DNA]</scope>
    <source>
        <strain evidence="1 2">WILCCON 0114</strain>
    </source>
</reference>
<dbReference type="Proteomes" id="UP001623592">
    <property type="component" value="Unassembled WGS sequence"/>
</dbReference>